<comment type="caution">
    <text evidence="2">The sequence shown here is derived from an EMBL/GenBank/DDBJ whole genome shotgun (WGS) entry which is preliminary data.</text>
</comment>
<name>A0A3S3U3G1_9FLAO</name>
<evidence type="ECO:0000313" key="3">
    <source>
        <dbReference type="Proteomes" id="UP000287527"/>
    </source>
</evidence>
<evidence type="ECO:0000313" key="2">
    <source>
        <dbReference type="EMBL" id="RWX00996.1"/>
    </source>
</evidence>
<feature type="signal peptide" evidence="1">
    <location>
        <begin position="1"/>
        <end position="19"/>
    </location>
</feature>
<dbReference type="EMBL" id="SBII01000004">
    <property type="protein sequence ID" value="RWX00996.1"/>
    <property type="molecule type" value="Genomic_DNA"/>
</dbReference>
<accession>A0A3S3U3G1</accession>
<proteinExistence type="predicted"/>
<feature type="chain" id="PRO_5018595321" description="BZIP transcription factor" evidence="1">
    <location>
        <begin position="20"/>
        <end position="263"/>
    </location>
</feature>
<keyword evidence="3" id="KW-1185">Reference proteome</keyword>
<sequence>MKKQILTLAFALCATYGYSQNTFPTSGNVGVGTSAPINKLDVVLLGNFIIGPNLSTTNMAYFGQRDLVLGGQTATNTGMYIQRLRYPLSNPGVSTKLLTTSADTPTAYAEFNAPKTTNTTRASVSFGHNNVELMRINTDGKVRIGNGLNDIKTPDGYTLFVEEGILTEKVKVAVKTTANWADYVFAEDYKLMPLTEVEQFTKNNKHLPNVPSAKQMVENGLDVAQMDAKLMEKVEELTLYLIEQNKQIELLKTEIKTLKEQKQ</sequence>
<dbReference type="Proteomes" id="UP000287527">
    <property type="component" value="Unassembled WGS sequence"/>
</dbReference>
<protein>
    <recommendedName>
        <fullName evidence="4">BZIP transcription factor</fullName>
    </recommendedName>
</protein>
<organism evidence="2 3">
    <name type="scientific">Flavobacterium cerinum</name>
    <dbReference type="NCBI Taxonomy" id="2502784"/>
    <lineage>
        <taxon>Bacteria</taxon>
        <taxon>Pseudomonadati</taxon>
        <taxon>Bacteroidota</taxon>
        <taxon>Flavobacteriia</taxon>
        <taxon>Flavobacteriales</taxon>
        <taxon>Flavobacteriaceae</taxon>
        <taxon>Flavobacterium</taxon>
    </lineage>
</organism>
<evidence type="ECO:0008006" key="4">
    <source>
        <dbReference type="Google" id="ProtNLM"/>
    </source>
</evidence>
<evidence type="ECO:0000256" key="1">
    <source>
        <dbReference type="SAM" id="SignalP"/>
    </source>
</evidence>
<dbReference type="AlphaFoldDB" id="A0A3S3U3G1"/>
<reference evidence="2 3" key="1">
    <citation type="submission" date="2019-01" db="EMBL/GenBank/DDBJ databases">
        <title>Flavobacterium sp. nov.,isolated from freshwater.</title>
        <authorList>
            <person name="Zhang R."/>
            <person name="Du Z.-J."/>
        </authorList>
    </citation>
    <scope>NUCLEOTIDE SEQUENCE [LARGE SCALE GENOMIC DNA]</scope>
    <source>
        <strain evidence="2 3">1E403</strain>
    </source>
</reference>
<keyword evidence="1" id="KW-0732">Signal</keyword>
<gene>
    <name evidence="2" type="ORF">EPI11_08215</name>
</gene>
<dbReference type="OrthoDB" id="9808753at2"/>
<dbReference type="RefSeq" id="WP_128389476.1">
    <property type="nucleotide sequence ID" value="NZ_SBII01000004.1"/>
</dbReference>